<dbReference type="EC" id="6.3.3.2" evidence="5"/>
<dbReference type="InterPro" id="IPR024185">
    <property type="entry name" value="FTHF_cligase-like_sf"/>
</dbReference>
<evidence type="ECO:0000313" key="8">
    <source>
        <dbReference type="Proteomes" id="UP000270649"/>
    </source>
</evidence>
<evidence type="ECO:0000256" key="4">
    <source>
        <dbReference type="PIRSR" id="PIRSR006806-1"/>
    </source>
</evidence>
<dbReference type="RefSeq" id="WP_121928071.1">
    <property type="nucleotide sequence ID" value="NZ_JAACCH010000040.1"/>
</dbReference>
<dbReference type="Pfam" id="PF01812">
    <property type="entry name" value="5-FTHF_cyc-lig"/>
    <property type="match status" value="1"/>
</dbReference>
<evidence type="ECO:0000256" key="1">
    <source>
        <dbReference type="ARBA" id="ARBA00010638"/>
    </source>
</evidence>
<evidence type="ECO:0000256" key="3">
    <source>
        <dbReference type="ARBA" id="ARBA00022840"/>
    </source>
</evidence>
<keyword evidence="3 4" id="KW-0067">ATP-binding</keyword>
<dbReference type="GO" id="GO:0030272">
    <property type="term" value="F:5-formyltetrahydrofolate cyclo-ligase activity"/>
    <property type="evidence" value="ECO:0007669"/>
    <property type="project" value="UniProtKB-EC"/>
</dbReference>
<evidence type="ECO:0000256" key="5">
    <source>
        <dbReference type="RuleBase" id="RU361279"/>
    </source>
</evidence>
<dbReference type="GO" id="GO:0035999">
    <property type="term" value="P:tetrahydrofolate interconversion"/>
    <property type="evidence" value="ECO:0007669"/>
    <property type="project" value="TreeGrafter"/>
</dbReference>
<comment type="caution">
    <text evidence="7">The sequence shown here is derived from an EMBL/GenBank/DDBJ whole genome shotgun (WGS) entry which is preliminary data.</text>
</comment>
<feature type="binding site" evidence="4">
    <location>
        <begin position="135"/>
        <end position="143"/>
    </location>
    <ligand>
        <name>ATP</name>
        <dbReference type="ChEBI" id="CHEBI:30616"/>
    </ligand>
</feature>
<keyword evidence="5" id="KW-0479">Metal-binding</keyword>
<feature type="domain" description="PH" evidence="6">
    <location>
        <begin position="1"/>
        <end position="39"/>
    </location>
</feature>
<evidence type="ECO:0000259" key="6">
    <source>
        <dbReference type="PROSITE" id="PS50003"/>
    </source>
</evidence>
<evidence type="ECO:0000256" key="2">
    <source>
        <dbReference type="ARBA" id="ARBA00022741"/>
    </source>
</evidence>
<sequence length="193" mass="21201">MLSSSDIKAQLRTRLLRARRSLSTEQRAEWTTALHQQLEPELAHISSVAAYWPRGAEPGGAGFIPWLARRVDRVLLPITRSDNTLSWAEYKGPHSIHRGRLGISEPVGPCFDSRVLCGCDLIVAPAMAIDATGNRLGKGGGYYDRALSMVPHNHPAVYAMVYPTEFLKSIPAAPHDRRVEAVVTAAGIHRFPS</sequence>
<dbReference type="InterPro" id="IPR037171">
    <property type="entry name" value="NagB/RpiA_transferase-like"/>
</dbReference>
<dbReference type="SUPFAM" id="SSF100950">
    <property type="entry name" value="NagB/RpiA/CoA transferase-like"/>
    <property type="match status" value="1"/>
</dbReference>
<comment type="similarity">
    <text evidence="1 5">Belongs to the 5-formyltetrahydrofolate cyclo-ligase family.</text>
</comment>
<organism evidence="7 8">
    <name type="scientific">Corynebacterium macginleyi</name>
    <dbReference type="NCBI Taxonomy" id="38290"/>
    <lineage>
        <taxon>Bacteria</taxon>
        <taxon>Bacillati</taxon>
        <taxon>Actinomycetota</taxon>
        <taxon>Actinomycetes</taxon>
        <taxon>Mycobacteriales</taxon>
        <taxon>Corynebacteriaceae</taxon>
        <taxon>Corynebacterium</taxon>
    </lineage>
</organism>
<dbReference type="EMBL" id="REGC01000012">
    <property type="protein sequence ID" value="RMB57916.1"/>
    <property type="molecule type" value="Genomic_DNA"/>
</dbReference>
<dbReference type="PANTHER" id="PTHR23407">
    <property type="entry name" value="ATPASE INHIBITOR/5-FORMYLTETRAHYDROFOLATE CYCLO-LIGASE"/>
    <property type="match status" value="1"/>
</dbReference>
<dbReference type="AlphaFoldDB" id="A0A3M0GKU4"/>
<dbReference type="NCBIfam" id="TIGR02727">
    <property type="entry name" value="MTHFS_bact"/>
    <property type="match status" value="1"/>
</dbReference>
<comment type="cofactor">
    <cofactor evidence="5">
        <name>Mg(2+)</name>
        <dbReference type="ChEBI" id="CHEBI:18420"/>
    </cofactor>
</comment>
<dbReference type="InterPro" id="IPR001849">
    <property type="entry name" value="PH_domain"/>
</dbReference>
<dbReference type="PANTHER" id="PTHR23407:SF1">
    <property type="entry name" value="5-FORMYLTETRAHYDROFOLATE CYCLO-LIGASE"/>
    <property type="match status" value="1"/>
</dbReference>
<comment type="catalytic activity">
    <reaction evidence="5">
        <text>(6S)-5-formyl-5,6,7,8-tetrahydrofolate + ATP = (6R)-5,10-methenyltetrahydrofolate + ADP + phosphate</text>
        <dbReference type="Rhea" id="RHEA:10488"/>
        <dbReference type="ChEBI" id="CHEBI:30616"/>
        <dbReference type="ChEBI" id="CHEBI:43474"/>
        <dbReference type="ChEBI" id="CHEBI:57455"/>
        <dbReference type="ChEBI" id="CHEBI:57457"/>
        <dbReference type="ChEBI" id="CHEBI:456216"/>
        <dbReference type="EC" id="6.3.3.2"/>
    </reaction>
</comment>
<feature type="binding site" evidence="4">
    <location>
        <begin position="8"/>
        <end position="12"/>
    </location>
    <ligand>
        <name>ATP</name>
        <dbReference type="ChEBI" id="CHEBI:30616"/>
    </ligand>
</feature>
<feature type="binding site" evidence="4">
    <location>
        <position position="57"/>
    </location>
    <ligand>
        <name>substrate</name>
    </ligand>
</feature>
<dbReference type="GO" id="GO:0009396">
    <property type="term" value="P:folic acid-containing compound biosynthetic process"/>
    <property type="evidence" value="ECO:0007669"/>
    <property type="project" value="TreeGrafter"/>
</dbReference>
<name>A0A3M0GKU4_9CORY</name>
<reference evidence="7 8" key="1">
    <citation type="submission" date="2018-10" db="EMBL/GenBank/DDBJ databases">
        <title>Corynebacterium macginleyi genome sequencing and assembly of the type strain and two clinical samples.</title>
        <authorList>
            <person name="Bernier A.-M."/>
            <person name="Bernard K."/>
        </authorList>
    </citation>
    <scope>NUCLEOTIDE SEQUENCE [LARGE SCALE GENOMIC DNA]</scope>
    <source>
        <strain evidence="7 8">NML 120205</strain>
    </source>
</reference>
<evidence type="ECO:0000313" key="7">
    <source>
        <dbReference type="EMBL" id="RMB57916.1"/>
    </source>
</evidence>
<dbReference type="GO" id="GO:0005524">
    <property type="term" value="F:ATP binding"/>
    <property type="evidence" value="ECO:0007669"/>
    <property type="project" value="UniProtKB-KW"/>
</dbReference>
<dbReference type="PROSITE" id="PS50003">
    <property type="entry name" value="PH_DOMAIN"/>
    <property type="match status" value="1"/>
</dbReference>
<keyword evidence="2 4" id="KW-0547">Nucleotide-binding</keyword>
<gene>
    <name evidence="7" type="ORF">D9543_08945</name>
</gene>
<dbReference type="InterPro" id="IPR002698">
    <property type="entry name" value="FTHF_cligase"/>
</dbReference>
<proteinExistence type="inferred from homology"/>
<keyword evidence="7" id="KW-0436">Ligase</keyword>
<keyword evidence="5" id="KW-0460">Magnesium</keyword>
<dbReference type="GO" id="GO:0046872">
    <property type="term" value="F:metal ion binding"/>
    <property type="evidence" value="ECO:0007669"/>
    <property type="project" value="UniProtKB-KW"/>
</dbReference>
<dbReference type="PIRSF" id="PIRSF006806">
    <property type="entry name" value="FTHF_cligase"/>
    <property type="match status" value="1"/>
</dbReference>
<dbReference type="Proteomes" id="UP000270649">
    <property type="component" value="Unassembled WGS sequence"/>
</dbReference>
<dbReference type="Gene3D" id="3.40.50.10420">
    <property type="entry name" value="NagB/RpiA/CoA transferase-like"/>
    <property type="match status" value="1"/>
</dbReference>
<accession>A0A3M0GKU4</accession>
<protein>
    <recommendedName>
        <fullName evidence="5">5-formyltetrahydrofolate cyclo-ligase</fullName>
        <ecNumber evidence="5">6.3.3.2</ecNumber>
    </recommendedName>
</protein>